<dbReference type="PANTHER" id="PTHR30055:SF238">
    <property type="entry name" value="MYCOFACTOCIN BIOSYNTHESIS TRANSCRIPTIONAL REGULATOR MFTR-RELATED"/>
    <property type="match status" value="1"/>
</dbReference>
<keyword evidence="1" id="KW-0805">Transcription regulation</keyword>
<evidence type="ECO:0000313" key="6">
    <source>
        <dbReference type="EMBL" id="GAA1724102.1"/>
    </source>
</evidence>
<organism evidence="6 7">
    <name type="scientific">Isoptericola hypogeus</name>
    <dbReference type="NCBI Taxonomy" id="300179"/>
    <lineage>
        <taxon>Bacteria</taxon>
        <taxon>Bacillati</taxon>
        <taxon>Actinomycetota</taxon>
        <taxon>Actinomycetes</taxon>
        <taxon>Micrococcales</taxon>
        <taxon>Promicromonosporaceae</taxon>
        <taxon>Isoptericola</taxon>
    </lineage>
</organism>
<protein>
    <recommendedName>
        <fullName evidence="5">HTH tetR-type domain-containing protein</fullName>
    </recommendedName>
</protein>
<evidence type="ECO:0000256" key="2">
    <source>
        <dbReference type="ARBA" id="ARBA00023125"/>
    </source>
</evidence>
<evidence type="ECO:0000256" key="3">
    <source>
        <dbReference type="ARBA" id="ARBA00023163"/>
    </source>
</evidence>
<dbReference type="Pfam" id="PF00440">
    <property type="entry name" value="TetR_N"/>
    <property type="match status" value="1"/>
</dbReference>
<gene>
    <name evidence="6" type="ORF">GCM10009809_19860</name>
</gene>
<evidence type="ECO:0000256" key="4">
    <source>
        <dbReference type="PROSITE-ProRule" id="PRU00335"/>
    </source>
</evidence>
<dbReference type="PANTHER" id="PTHR30055">
    <property type="entry name" value="HTH-TYPE TRANSCRIPTIONAL REGULATOR RUTR"/>
    <property type="match status" value="1"/>
</dbReference>
<keyword evidence="7" id="KW-1185">Reference proteome</keyword>
<dbReference type="EMBL" id="BAAAPM010000003">
    <property type="protein sequence ID" value="GAA1724102.1"/>
    <property type="molecule type" value="Genomic_DNA"/>
</dbReference>
<dbReference type="Gene3D" id="1.10.357.10">
    <property type="entry name" value="Tetracycline Repressor, domain 2"/>
    <property type="match status" value="1"/>
</dbReference>
<dbReference type="PROSITE" id="PS50977">
    <property type="entry name" value="HTH_TETR_2"/>
    <property type="match status" value="1"/>
</dbReference>
<accession>A0ABP4VKG0</accession>
<dbReference type="SUPFAM" id="SSF46689">
    <property type="entry name" value="Homeodomain-like"/>
    <property type="match status" value="1"/>
</dbReference>
<keyword evidence="2 4" id="KW-0238">DNA-binding</keyword>
<feature type="domain" description="HTH tetR-type" evidence="5">
    <location>
        <begin position="31"/>
        <end position="91"/>
    </location>
</feature>
<evidence type="ECO:0000313" key="7">
    <source>
        <dbReference type="Proteomes" id="UP001501138"/>
    </source>
</evidence>
<comment type="caution">
    <text evidence="6">The sequence shown here is derived from an EMBL/GenBank/DDBJ whole genome shotgun (WGS) entry which is preliminary data.</text>
</comment>
<sequence>MQLASYCRLVSPTPSPRADDPTVGRRAQLKARTRRDLVDAAAGLMHDTEGVDFSVEDLAARAGVSRRTVFNHFPSLDDVVAAVGADAFGTVRDALLAARPPEPHRDDAHARRAAVLDDLVGALRRADLVRPMASLTRGLGLAGECADAAVVPPHQAMLLLRSLSEVSERVADDLVSRHAGVDLLDVELLVAQTMSSLVVLHRHWFTRTGAASDAAARGVWADLLAHLAPALATATAPPGTPATEGHHG</sequence>
<keyword evidence="3" id="KW-0804">Transcription</keyword>
<dbReference type="Proteomes" id="UP001501138">
    <property type="component" value="Unassembled WGS sequence"/>
</dbReference>
<dbReference type="InterPro" id="IPR009057">
    <property type="entry name" value="Homeodomain-like_sf"/>
</dbReference>
<reference evidence="7" key="1">
    <citation type="journal article" date="2019" name="Int. J. Syst. Evol. Microbiol.">
        <title>The Global Catalogue of Microorganisms (GCM) 10K type strain sequencing project: providing services to taxonomists for standard genome sequencing and annotation.</title>
        <authorList>
            <consortium name="The Broad Institute Genomics Platform"/>
            <consortium name="The Broad Institute Genome Sequencing Center for Infectious Disease"/>
            <person name="Wu L."/>
            <person name="Ma J."/>
        </authorList>
    </citation>
    <scope>NUCLEOTIDE SEQUENCE [LARGE SCALE GENOMIC DNA]</scope>
    <source>
        <strain evidence="7">JCM 15589</strain>
    </source>
</reference>
<dbReference type="InterPro" id="IPR001647">
    <property type="entry name" value="HTH_TetR"/>
</dbReference>
<feature type="DNA-binding region" description="H-T-H motif" evidence="4">
    <location>
        <begin position="54"/>
        <end position="73"/>
    </location>
</feature>
<proteinExistence type="predicted"/>
<dbReference type="InterPro" id="IPR050109">
    <property type="entry name" value="HTH-type_TetR-like_transc_reg"/>
</dbReference>
<evidence type="ECO:0000256" key="1">
    <source>
        <dbReference type="ARBA" id="ARBA00023015"/>
    </source>
</evidence>
<name>A0ABP4VKG0_9MICO</name>
<evidence type="ECO:0000259" key="5">
    <source>
        <dbReference type="PROSITE" id="PS50977"/>
    </source>
</evidence>